<organism evidence="18 19">
    <name type="scientific">Sinorhizobium americanum</name>
    <dbReference type="NCBI Taxonomy" id="194963"/>
    <lineage>
        <taxon>Bacteria</taxon>
        <taxon>Pseudomonadati</taxon>
        <taxon>Pseudomonadota</taxon>
        <taxon>Alphaproteobacteria</taxon>
        <taxon>Hyphomicrobiales</taxon>
        <taxon>Rhizobiaceae</taxon>
        <taxon>Sinorhizobium/Ensifer group</taxon>
        <taxon>Sinorhizobium</taxon>
    </lineage>
</organism>
<keyword evidence="11 16" id="KW-0630">Potassium</keyword>
<dbReference type="InterPro" id="IPR044492">
    <property type="entry name" value="P_typ_ATPase_HD_dom"/>
</dbReference>
<keyword evidence="5 16" id="KW-0597">Phosphoprotein</keyword>
<evidence type="ECO:0000256" key="8">
    <source>
        <dbReference type="ARBA" id="ARBA00022741"/>
    </source>
</evidence>
<evidence type="ECO:0000256" key="11">
    <source>
        <dbReference type="ARBA" id="ARBA00022958"/>
    </source>
</evidence>
<evidence type="ECO:0000256" key="5">
    <source>
        <dbReference type="ARBA" id="ARBA00022553"/>
    </source>
</evidence>
<dbReference type="SFLD" id="SFLDF00027">
    <property type="entry name" value="p-type_atpase"/>
    <property type="match status" value="1"/>
</dbReference>
<proteinExistence type="inferred from homology"/>
<evidence type="ECO:0000256" key="4">
    <source>
        <dbReference type="ARBA" id="ARBA00022538"/>
    </source>
</evidence>
<dbReference type="Gene3D" id="3.40.1110.10">
    <property type="entry name" value="Calcium-transporting ATPase, cytoplasmic domain N"/>
    <property type="match status" value="1"/>
</dbReference>
<dbReference type="Gene3D" id="2.70.150.10">
    <property type="entry name" value="Calcium-transporting ATPase, cytoplasmic transduction domain A"/>
    <property type="match status" value="1"/>
</dbReference>
<dbReference type="OrthoDB" id="9813266at2"/>
<keyword evidence="3 16" id="KW-1003">Cell membrane</keyword>
<geneLocation type="plasmid" evidence="18 19">
    <name>C</name>
</geneLocation>
<evidence type="ECO:0000256" key="6">
    <source>
        <dbReference type="ARBA" id="ARBA00022692"/>
    </source>
</evidence>
<reference evidence="18 19" key="1">
    <citation type="submission" date="2015-10" db="EMBL/GenBank/DDBJ databases">
        <title>Genomic differences between typical nodule nitrogen-fixing rhizobial strains and those coming from bean seeds.</title>
        <authorList>
            <person name="Peralta H."/>
            <person name="Aguilar-Vera A."/>
            <person name="Diaz R."/>
            <person name="Mora Y."/>
            <person name="Martinez-Batallar G."/>
            <person name="Salazar E."/>
            <person name="Vargas-Lagunas C."/>
            <person name="Encarnacion S."/>
            <person name="Girard L."/>
            <person name="Mora J."/>
        </authorList>
    </citation>
    <scope>NUCLEOTIDE SEQUENCE [LARGE SCALE GENOMIC DNA]</scope>
    <source>
        <strain evidence="18 19">CFNEI 73</strain>
        <plasmid evidence="18 19">C</plasmid>
    </source>
</reference>
<feature type="transmembrane region" description="Helical" evidence="16">
    <location>
        <begin position="248"/>
        <end position="273"/>
    </location>
</feature>
<dbReference type="FunFam" id="2.70.150.10:FF:000033">
    <property type="entry name" value="Potassium-transporting ATPase ATP-binding subunit"/>
    <property type="match status" value="1"/>
</dbReference>
<evidence type="ECO:0000256" key="16">
    <source>
        <dbReference type="HAMAP-Rule" id="MF_00285"/>
    </source>
</evidence>
<gene>
    <name evidence="16 18" type="primary">kdpB</name>
    <name evidence="18" type="ORF">SAMCFNEI73_pC0855</name>
</gene>
<keyword evidence="8 16" id="KW-0547">Nucleotide-binding</keyword>
<keyword evidence="10 16" id="KW-0460">Magnesium</keyword>
<dbReference type="PANTHER" id="PTHR43743:SF1">
    <property type="entry name" value="POTASSIUM-TRANSPORTING ATPASE ATP-BINDING SUBUNIT"/>
    <property type="match status" value="1"/>
</dbReference>
<dbReference type="InterPro" id="IPR018303">
    <property type="entry name" value="ATPase_P-typ_P_site"/>
</dbReference>
<keyword evidence="4 16" id="KW-0633">Potassium transport</keyword>
<comment type="subcellular location">
    <subcellularLocation>
        <location evidence="16">Cell membrane</location>
        <topology evidence="16">Multi-pass membrane protein</topology>
    </subcellularLocation>
    <subcellularLocation>
        <location evidence="1">Membrane</location>
    </subcellularLocation>
</comment>
<dbReference type="RefSeq" id="WP_064254293.1">
    <property type="nucleotide sequence ID" value="NZ_CP013110.1"/>
</dbReference>
<sequence length="695" mass="73033">MSQSKTTSILDARILIPAIGDAFRKLNPKTLARNPVMFVVAVVSALTTFLLVRDLIAGGGNIGFSFQIVVWLWLTVLFANFAEAVAEGRGKAQAESLRRTRTETQAKLLKGDDIRNVKIVPGTSLKVGDVVLVEAGDIIPSDGEVIEGVASVNEAAITGESAPVIRESGGDRSAVTGGTQVLSDWIRVRITAASGSTFIDRMIALVEGAERQKTPNEIALNILLAGMTLIFVLATATIPSFATYAGGYIPVLILVALFVTLIPTTIGALLSAIGIAGMDRLVRFNVLAMSGRAVEAAGDVDTLLLDKTGTITLGNRQATEFKPVRGVTEQELADAAQLASLADETPEGRSIVVLAKEKYGIRARDMASLHANFVPFTAQSRMSGVDFDGSSIRKGAVDAVLQHIDRAAVATANGTASVIVREPQVAREVQAIADEIAKAGGTPLAVVKDGRLLGVVHLKDIVKGGIKERFAELRRMGIRTVMITGDNPMTAAAIAAEAGVDDFLAQATPENKLSLIREEQAKGKLVAMCGDGTNDAPALAQADVGVAMNTGTVAAREAGNMVDLDSDPTKLIEIVEIGKQLLMTRGALTTFSIANDVAKYFAIIPAMFLAFYPQLGALNIMGLQTPESAILSAIIFNALIIVALIPLSLKGVKYRPIGAGALLSRNLLVYGLGGIIVPFIGIKLIDVVLTTLGLA</sequence>
<evidence type="ECO:0000259" key="17">
    <source>
        <dbReference type="Pfam" id="PF00122"/>
    </source>
</evidence>
<keyword evidence="7 16" id="KW-0479">Metal-binding</keyword>
<feature type="domain" description="P-type ATPase A" evidence="17">
    <location>
        <begin position="102"/>
        <end position="207"/>
    </location>
</feature>
<comment type="subunit">
    <text evidence="16">The system is composed of three essential subunits: KdpA, KdpB and KdpC.</text>
</comment>
<feature type="transmembrane region" description="Helical" evidence="16">
    <location>
        <begin position="600"/>
        <end position="623"/>
    </location>
</feature>
<dbReference type="GO" id="GO:0016887">
    <property type="term" value="F:ATP hydrolysis activity"/>
    <property type="evidence" value="ECO:0007669"/>
    <property type="project" value="InterPro"/>
</dbReference>
<keyword evidence="15 16" id="KW-0472">Membrane</keyword>
<evidence type="ECO:0000256" key="3">
    <source>
        <dbReference type="ARBA" id="ARBA00022475"/>
    </source>
</evidence>
<keyword evidence="9 16" id="KW-0067">ATP-binding</keyword>
<dbReference type="SFLD" id="SFLDS00003">
    <property type="entry name" value="Haloacid_Dehalogenase"/>
    <property type="match status" value="1"/>
</dbReference>
<keyword evidence="14 16" id="KW-0406">Ion transport</keyword>
<evidence type="ECO:0000313" key="18">
    <source>
        <dbReference type="EMBL" id="APG94568.1"/>
    </source>
</evidence>
<comment type="catalytic activity">
    <reaction evidence="16">
        <text>K(+)(out) + ATP + H2O = K(+)(in) + ADP + phosphate + H(+)</text>
        <dbReference type="Rhea" id="RHEA:16777"/>
        <dbReference type="ChEBI" id="CHEBI:15377"/>
        <dbReference type="ChEBI" id="CHEBI:15378"/>
        <dbReference type="ChEBI" id="CHEBI:29103"/>
        <dbReference type="ChEBI" id="CHEBI:30616"/>
        <dbReference type="ChEBI" id="CHEBI:43474"/>
        <dbReference type="ChEBI" id="CHEBI:456216"/>
        <dbReference type="EC" id="7.2.2.6"/>
    </reaction>
</comment>
<dbReference type="SUPFAM" id="SSF81653">
    <property type="entry name" value="Calcium ATPase, transduction domain A"/>
    <property type="match status" value="1"/>
</dbReference>
<evidence type="ECO:0000256" key="15">
    <source>
        <dbReference type="ARBA" id="ARBA00023136"/>
    </source>
</evidence>
<dbReference type="EC" id="7.2.2.6" evidence="16"/>
<dbReference type="GO" id="GO:0005524">
    <property type="term" value="F:ATP binding"/>
    <property type="evidence" value="ECO:0007669"/>
    <property type="project" value="UniProtKB-UniRule"/>
</dbReference>
<evidence type="ECO:0000256" key="9">
    <source>
        <dbReference type="ARBA" id="ARBA00022840"/>
    </source>
</evidence>
<feature type="binding site" evidence="16">
    <location>
        <position position="347"/>
    </location>
    <ligand>
        <name>ATP</name>
        <dbReference type="ChEBI" id="CHEBI:30616"/>
    </ligand>
</feature>
<dbReference type="Gene3D" id="3.40.50.1000">
    <property type="entry name" value="HAD superfamily/HAD-like"/>
    <property type="match status" value="1"/>
</dbReference>
<evidence type="ECO:0000256" key="12">
    <source>
        <dbReference type="ARBA" id="ARBA00022967"/>
    </source>
</evidence>
<feature type="binding site" evidence="16">
    <location>
        <position position="343"/>
    </location>
    <ligand>
        <name>ATP</name>
        <dbReference type="ChEBI" id="CHEBI:30616"/>
    </ligand>
</feature>
<dbReference type="InterPro" id="IPR023298">
    <property type="entry name" value="ATPase_P-typ_TM_dom_sf"/>
</dbReference>
<dbReference type="NCBIfam" id="TIGR01494">
    <property type="entry name" value="ATPase_P-type"/>
    <property type="match status" value="2"/>
</dbReference>
<keyword evidence="2 16" id="KW-0813">Transport</keyword>
<feature type="transmembrane region" description="Helical" evidence="16">
    <location>
        <begin position="64"/>
        <end position="82"/>
    </location>
</feature>
<dbReference type="NCBIfam" id="TIGR01497">
    <property type="entry name" value="kdpB"/>
    <property type="match status" value="1"/>
</dbReference>
<dbReference type="InterPro" id="IPR036412">
    <property type="entry name" value="HAD-like_sf"/>
</dbReference>
<feature type="transmembrane region" description="Helical" evidence="16">
    <location>
        <begin position="629"/>
        <end position="647"/>
    </location>
</feature>
<dbReference type="AlphaFoldDB" id="A0A1L3LWW0"/>
<dbReference type="SUPFAM" id="SSF81660">
    <property type="entry name" value="Metal cation-transporting ATPase, ATP-binding domain N"/>
    <property type="match status" value="1"/>
</dbReference>
<keyword evidence="18" id="KW-0614">Plasmid</keyword>
<feature type="binding site" evidence="16">
    <location>
        <position position="394"/>
    </location>
    <ligand>
        <name>ATP</name>
        <dbReference type="ChEBI" id="CHEBI:30616"/>
    </ligand>
</feature>
<dbReference type="EMBL" id="CP013110">
    <property type="protein sequence ID" value="APG94568.1"/>
    <property type="molecule type" value="Genomic_DNA"/>
</dbReference>
<keyword evidence="19" id="KW-1185">Reference proteome</keyword>
<dbReference type="InterPro" id="IPR023299">
    <property type="entry name" value="ATPase_P-typ_cyto_dom_N"/>
</dbReference>
<dbReference type="SUPFAM" id="SSF81665">
    <property type="entry name" value="Calcium ATPase, transmembrane domain M"/>
    <property type="match status" value="1"/>
</dbReference>
<dbReference type="FunFam" id="3.40.1110.10:FF:000007">
    <property type="entry name" value="Potassium-transporting ATPase ATP-binding subunit"/>
    <property type="match status" value="1"/>
</dbReference>
<feature type="binding site" evidence="16">
    <location>
        <position position="531"/>
    </location>
    <ligand>
        <name>Mg(2+)</name>
        <dbReference type="ChEBI" id="CHEBI:18420"/>
    </ligand>
</feature>
<feature type="transmembrane region" description="Helical" evidence="16">
    <location>
        <begin position="667"/>
        <end position="685"/>
    </location>
</feature>
<name>A0A1L3LWW0_9HYPH</name>
<dbReference type="InterPro" id="IPR006391">
    <property type="entry name" value="P-type_ATPase_bsu_IA"/>
</dbReference>
<dbReference type="InterPro" id="IPR059000">
    <property type="entry name" value="ATPase_P-type_domA"/>
</dbReference>
<evidence type="ECO:0000256" key="1">
    <source>
        <dbReference type="ARBA" id="ARBA00004370"/>
    </source>
</evidence>
<dbReference type="KEGG" id="same:SAMCFNEI73_pC0855"/>
<dbReference type="PROSITE" id="PS00154">
    <property type="entry name" value="ATPASE_E1_E2"/>
    <property type="match status" value="1"/>
</dbReference>
<feature type="transmembrane region" description="Helical" evidence="16">
    <location>
        <begin position="34"/>
        <end position="52"/>
    </location>
</feature>
<keyword evidence="12 16" id="KW-1278">Translocase</keyword>
<feature type="transmembrane region" description="Helical" evidence="16">
    <location>
        <begin position="218"/>
        <end position="242"/>
    </location>
</feature>
<dbReference type="SFLD" id="SFLDG00002">
    <property type="entry name" value="C1.7:_P-type_atpase_like"/>
    <property type="match status" value="1"/>
</dbReference>
<evidence type="ECO:0000256" key="13">
    <source>
        <dbReference type="ARBA" id="ARBA00022989"/>
    </source>
</evidence>
<evidence type="ECO:0000256" key="7">
    <source>
        <dbReference type="ARBA" id="ARBA00022723"/>
    </source>
</evidence>
<dbReference type="SUPFAM" id="SSF56784">
    <property type="entry name" value="HAD-like"/>
    <property type="match status" value="1"/>
</dbReference>
<dbReference type="InterPro" id="IPR023214">
    <property type="entry name" value="HAD_sf"/>
</dbReference>
<evidence type="ECO:0000256" key="2">
    <source>
        <dbReference type="ARBA" id="ARBA00022448"/>
    </source>
</evidence>
<feature type="binding site" evidence="16">
    <location>
        <begin position="376"/>
        <end position="383"/>
    </location>
    <ligand>
        <name>ATP</name>
        <dbReference type="ChEBI" id="CHEBI:30616"/>
    </ligand>
</feature>
<evidence type="ECO:0000256" key="14">
    <source>
        <dbReference type="ARBA" id="ARBA00023065"/>
    </source>
</evidence>
<accession>A0A1L3LWW0</accession>
<dbReference type="InterPro" id="IPR008250">
    <property type="entry name" value="ATPase_P-typ_transduc_dom_A_sf"/>
</dbReference>
<protein>
    <recommendedName>
        <fullName evidence="16">Potassium-transporting ATPase ATP-binding subunit</fullName>
        <ecNumber evidence="16">7.2.2.6</ecNumber>
    </recommendedName>
    <alternativeName>
        <fullName evidence="16">ATP phosphohydrolase [potassium-transporting] B chain</fullName>
    </alternativeName>
    <alternativeName>
        <fullName evidence="16">Potassium-binding and translocating subunit B</fullName>
    </alternativeName>
    <alternativeName>
        <fullName evidence="16">Potassium-translocating ATPase B chain</fullName>
    </alternativeName>
</protein>
<keyword evidence="18" id="KW-0378">Hydrolase</keyword>
<evidence type="ECO:0000313" key="19">
    <source>
        <dbReference type="Proteomes" id="UP000182306"/>
    </source>
</evidence>
<dbReference type="GO" id="GO:0000287">
    <property type="term" value="F:magnesium ion binding"/>
    <property type="evidence" value="ECO:0007669"/>
    <property type="project" value="UniProtKB-UniRule"/>
</dbReference>
<dbReference type="Pfam" id="PF00702">
    <property type="entry name" value="Hydrolase"/>
    <property type="match status" value="1"/>
</dbReference>
<dbReference type="PRINTS" id="PR00119">
    <property type="entry name" value="CATATPASE"/>
</dbReference>
<comment type="function">
    <text evidence="16">Part of the high-affinity ATP-driven potassium transport (or Kdp) system, which catalyzes the hydrolysis of ATP coupled with the electrogenic transport of potassium into the cytoplasm. This subunit is responsible for energy coupling to the transport system and for the release of the potassium ions to the cytoplasm.</text>
</comment>
<dbReference type="PANTHER" id="PTHR43743">
    <property type="entry name" value="POTASSIUM-TRANSPORTING ATPASE ATP-BINDING SUBUNIT"/>
    <property type="match status" value="1"/>
</dbReference>
<feature type="active site" description="4-aspartylphosphate intermediate" evidence="16">
    <location>
        <position position="306"/>
    </location>
</feature>
<evidence type="ECO:0000256" key="10">
    <source>
        <dbReference type="ARBA" id="ARBA00022842"/>
    </source>
</evidence>
<keyword evidence="13 16" id="KW-1133">Transmembrane helix</keyword>
<dbReference type="Pfam" id="PF00122">
    <property type="entry name" value="E1-E2_ATPase"/>
    <property type="match status" value="1"/>
</dbReference>
<feature type="binding site" evidence="16">
    <location>
        <position position="535"/>
    </location>
    <ligand>
        <name>Mg(2+)</name>
        <dbReference type="ChEBI" id="CHEBI:18420"/>
    </ligand>
</feature>
<dbReference type="HAMAP" id="MF_00285">
    <property type="entry name" value="KdpB"/>
    <property type="match status" value="1"/>
</dbReference>
<dbReference type="Proteomes" id="UP000182306">
    <property type="component" value="Plasmid C"/>
</dbReference>
<comment type="similarity">
    <text evidence="16">Belongs to the cation transport ATPase (P-type) (TC 3.A.3) family. Type IA subfamily.</text>
</comment>
<dbReference type="GO" id="GO:0008556">
    <property type="term" value="F:P-type potassium transmembrane transporter activity"/>
    <property type="evidence" value="ECO:0007669"/>
    <property type="project" value="UniProtKB-UniRule"/>
</dbReference>
<dbReference type="GO" id="GO:0005886">
    <property type="term" value="C:plasma membrane"/>
    <property type="evidence" value="ECO:0007669"/>
    <property type="project" value="UniProtKB-SubCell"/>
</dbReference>
<keyword evidence="6 16" id="KW-0812">Transmembrane</keyword>
<dbReference type="CDD" id="cd02078">
    <property type="entry name" value="P-type_ATPase_K"/>
    <property type="match status" value="1"/>
</dbReference>
<dbReference type="PROSITE" id="PS01229">
    <property type="entry name" value="COF_2"/>
    <property type="match status" value="1"/>
</dbReference>
<dbReference type="InterPro" id="IPR001757">
    <property type="entry name" value="P_typ_ATPase"/>
</dbReference>